<feature type="compositionally biased region" description="Basic and acidic residues" evidence="1">
    <location>
        <begin position="161"/>
        <end position="235"/>
    </location>
</feature>
<evidence type="ECO:0000256" key="1">
    <source>
        <dbReference type="SAM" id="MobiDB-lite"/>
    </source>
</evidence>
<feature type="transmembrane region" description="Helical" evidence="2">
    <location>
        <begin position="50"/>
        <end position="68"/>
    </location>
</feature>
<protein>
    <submittedName>
        <fullName evidence="3">Uncharacterized protein</fullName>
    </submittedName>
</protein>
<accession>A0ABQ0BMF5</accession>
<evidence type="ECO:0000313" key="3">
    <source>
        <dbReference type="EMBL" id="GAA6497702.1"/>
    </source>
</evidence>
<proteinExistence type="predicted"/>
<evidence type="ECO:0000313" key="4">
    <source>
        <dbReference type="Proteomes" id="UP001600941"/>
    </source>
</evidence>
<sequence length="332" mass="36413">MGKTLVKIFLVLVFLGVLLSLLPYAWILLIPAVFLYRRKFREEPLRKKKYTAALGVLSLLSLGTFGYAQASGPAVEKISISPTSNYEMDVNAEYPINIQVQPEDARLKNLELVTDNGLLTLDYSKGETSGVIKSSGKTGESNVYLKTEDGKSSNAIHISVTDKKAEAEAQQKAEAEAKKQAEEKAKQKAEAEAKKQAEKEAKQKAEAEAKKQAEEEAKQKAEAEAKKQAEEEARLQAEAAAKQQAEEEARLQAEAEAQQQAAEEARLQAEAEAAAQEAEAAAAQPVEQMVWLSATGEKYHSIPNCGNMNPDNARQVPLSQAEGRYERCKNCW</sequence>
<feature type="region of interest" description="Disordered" evidence="1">
    <location>
        <begin position="161"/>
        <end position="285"/>
    </location>
</feature>
<feature type="compositionally biased region" description="Low complexity" evidence="1">
    <location>
        <begin position="270"/>
        <end position="284"/>
    </location>
</feature>
<feature type="compositionally biased region" description="Basic and acidic residues" evidence="1">
    <location>
        <begin position="244"/>
        <end position="253"/>
    </location>
</feature>
<keyword evidence="2" id="KW-1133">Transmembrane helix</keyword>
<organism evidence="3 4">
    <name type="scientific">Blautia parvula</name>
    <dbReference type="NCBI Taxonomy" id="2877527"/>
    <lineage>
        <taxon>Bacteria</taxon>
        <taxon>Bacillati</taxon>
        <taxon>Bacillota</taxon>
        <taxon>Clostridia</taxon>
        <taxon>Lachnospirales</taxon>
        <taxon>Lachnospiraceae</taxon>
        <taxon>Blautia</taxon>
    </lineage>
</organism>
<feature type="transmembrane region" description="Helical" evidence="2">
    <location>
        <begin position="6"/>
        <end position="29"/>
    </location>
</feature>
<keyword evidence="2" id="KW-0472">Membrane</keyword>
<keyword evidence="4" id="KW-1185">Reference proteome</keyword>
<reference evidence="3 4" key="1">
    <citation type="submission" date="2024-04" db="EMBL/GenBank/DDBJ databases">
        <title>Defined microbial consortia suppress multidrug-resistant proinflammatory Enterobacteriaceae via ecological control.</title>
        <authorList>
            <person name="Furuichi M."/>
            <person name="Kawaguchi T."/>
            <person name="Pust M."/>
            <person name="Yasuma K."/>
            <person name="Plichta D."/>
            <person name="Hasegawa N."/>
            <person name="Ohya T."/>
            <person name="Bhattarai S."/>
            <person name="Sasajima S."/>
            <person name="Aoto Y."/>
            <person name="Tuganbaev T."/>
            <person name="Yaginuma M."/>
            <person name="Ueda M."/>
            <person name="Okahashi N."/>
            <person name="Amafuji K."/>
            <person name="Kiridooshi Y."/>
            <person name="Sugita K."/>
            <person name="Strazar M."/>
            <person name="Skelly A."/>
            <person name="Suda W."/>
            <person name="Hattori M."/>
            <person name="Nakamoto N."/>
            <person name="Caballero S."/>
            <person name="Norman J."/>
            <person name="Olle B."/>
            <person name="Tanoue T."/>
            <person name="Arita M."/>
            <person name="Bucci V."/>
            <person name="Atarashi K."/>
            <person name="Xavier R."/>
            <person name="Honda K."/>
        </authorList>
    </citation>
    <scope>NUCLEOTIDE SEQUENCE [LARGE SCALE GENOMIC DNA]</scope>
    <source>
        <strain evidence="4">k34-0107-D12</strain>
    </source>
</reference>
<comment type="caution">
    <text evidence="3">The sequence shown here is derived from an EMBL/GenBank/DDBJ whole genome shotgun (WGS) entry which is preliminary data.</text>
</comment>
<dbReference type="EMBL" id="BAABZQ010000001">
    <property type="protein sequence ID" value="GAA6497702.1"/>
    <property type="molecule type" value="Genomic_DNA"/>
</dbReference>
<keyword evidence="2" id="KW-0812">Transmembrane</keyword>
<dbReference type="RefSeq" id="WP_227209748.1">
    <property type="nucleotide sequence ID" value="NZ_BAABZQ010000001.1"/>
</dbReference>
<name>A0ABQ0BMF5_9FIRM</name>
<dbReference type="Proteomes" id="UP001600941">
    <property type="component" value="Unassembled WGS sequence"/>
</dbReference>
<gene>
    <name evidence="3" type="ORF">K340107D12_05180</name>
</gene>
<evidence type="ECO:0000256" key="2">
    <source>
        <dbReference type="SAM" id="Phobius"/>
    </source>
</evidence>